<dbReference type="InterPro" id="IPR045069">
    <property type="entry name" value="MATE_euk"/>
</dbReference>
<feature type="transmembrane region" description="Helical" evidence="6">
    <location>
        <begin position="400"/>
        <end position="424"/>
    </location>
</feature>
<dbReference type="OrthoDB" id="2126698at2759"/>
<dbReference type="Pfam" id="PF01554">
    <property type="entry name" value="MatE"/>
    <property type="match status" value="2"/>
</dbReference>
<dbReference type="InterPro" id="IPR002528">
    <property type="entry name" value="MATE_fam"/>
</dbReference>
<accession>A0A1S2XQR0</accession>
<feature type="transmembrane region" description="Helical" evidence="6">
    <location>
        <begin position="247"/>
        <end position="267"/>
    </location>
</feature>
<evidence type="ECO:0000256" key="3">
    <source>
        <dbReference type="ARBA" id="ARBA00022692"/>
    </source>
</evidence>
<feature type="transmembrane region" description="Helical" evidence="6">
    <location>
        <begin position="60"/>
        <end position="84"/>
    </location>
</feature>
<dbReference type="GO" id="GO:0015297">
    <property type="term" value="F:antiporter activity"/>
    <property type="evidence" value="ECO:0007669"/>
    <property type="project" value="InterPro"/>
</dbReference>
<evidence type="ECO:0000256" key="5">
    <source>
        <dbReference type="ARBA" id="ARBA00023136"/>
    </source>
</evidence>
<evidence type="ECO:0000256" key="2">
    <source>
        <dbReference type="ARBA" id="ARBA00010199"/>
    </source>
</evidence>
<dbReference type="CDD" id="cd13132">
    <property type="entry name" value="MATE_eukaryotic"/>
    <property type="match status" value="1"/>
</dbReference>
<organism evidence="7 8">
    <name type="scientific">Cicer arietinum</name>
    <name type="common">Chickpea</name>
    <name type="synonym">Garbanzo</name>
    <dbReference type="NCBI Taxonomy" id="3827"/>
    <lineage>
        <taxon>Eukaryota</taxon>
        <taxon>Viridiplantae</taxon>
        <taxon>Streptophyta</taxon>
        <taxon>Embryophyta</taxon>
        <taxon>Tracheophyta</taxon>
        <taxon>Spermatophyta</taxon>
        <taxon>Magnoliopsida</taxon>
        <taxon>eudicotyledons</taxon>
        <taxon>Gunneridae</taxon>
        <taxon>Pentapetalae</taxon>
        <taxon>rosids</taxon>
        <taxon>fabids</taxon>
        <taxon>Fabales</taxon>
        <taxon>Fabaceae</taxon>
        <taxon>Papilionoideae</taxon>
        <taxon>50 kb inversion clade</taxon>
        <taxon>NPAAA clade</taxon>
        <taxon>Hologalegina</taxon>
        <taxon>IRL clade</taxon>
        <taxon>Cicereae</taxon>
        <taxon>Cicer</taxon>
    </lineage>
</organism>
<evidence type="ECO:0000313" key="8">
    <source>
        <dbReference type="RefSeq" id="XP_004493054.1"/>
    </source>
</evidence>
<gene>
    <name evidence="8" type="primary">LOC101498359</name>
</gene>
<feature type="transmembrane region" description="Helical" evidence="6">
    <location>
        <begin position="367"/>
        <end position="388"/>
    </location>
</feature>
<dbReference type="Proteomes" id="UP000087171">
    <property type="component" value="Chromosome Ca3"/>
</dbReference>
<evidence type="ECO:0000256" key="6">
    <source>
        <dbReference type="RuleBase" id="RU004914"/>
    </source>
</evidence>
<feature type="transmembrane region" description="Helical" evidence="6">
    <location>
        <begin position="430"/>
        <end position="455"/>
    </location>
</feature>
<feature type="transmembrane region" description="Helical" evidence="6">
    <location>
        <begin position="204"/>
        <end position="226"/>
    </location>
</feature>
<dbReference type="PANTHER" id="PTHR11206">
    <property type="entry name" value="MULTIDRUG RESISTANCE PROTEIN"/>
    <property type="match status" value="1"/>
</dbReference>
<evidence type="ECO:0000256" key="4">
    <source>
        <dbReference type="ARBA" id="ARBA00022989"/>
    </source>
</evidence>
<feature type="transmembrane region" description="Helical" evidence="6">
    <location>
        <begin position="287"/>
        <end position="306"/>
    </location>
</feature>
<dbReference type="NCBIfam" id="TIGR00797">
    <property type="entry name" value="matE"/>
    <property type="match status" value="1"/>
</dbReference>
<feature type="transmembrane region" description="Helical" evidence="6">
    <location>
        <begin position="148"/>
        <end position="166"/>
    </location>
</feature>
<protein>
    <recommendedName>
        <fullName evidence="6">Protein DETOXIFICATION</fullName>
    </recommendedName>
    <alternativeName>
        <fullName evidence="6">Multidrug and toxic compound extrusion protein</fullName>
    </alternativeName>
</protein>
<dbReference type="GO" id="GO:1990961">
    <property type="term" value="P:xenobiotic detoxification by transmembrane export across the plasma membrane"/>
    <property type="evidence" value="ECO:0007669"/>
    <property type="project" value="InterPro"/>
</dbReference>
<feature type="transmembrane region" description="Helical" evidence="6">
    <location>
        <begin position="32"/>
        <end position="54"/>
    </location>
</feature>
<dbReference type="GeneID" id="101498359"/>
<feature type="transmembrane region" description="Helical" evidence="6">
    <location>
        <begin position="178"/>
        <end position="198"/>
    </location>
</feature>
<sequence length="483" mass="52548">MKEAAMEESSNNWGWTKTRVKLMVEMKKMSNIAGPMVATSVLQYLLQVVSMMMVGHLNQLSLSSVAIATSLTNVSGFSILSGMAGGLETLCGQAYGAEQFEKFGIYTYTAIISLTMVCAPITIIWFFFDKILILIGQDTTISHEARTYALWLIPALFASAILKPLTRFFQTQSLISPMIISSFMVLCFHGVTCWTLVFKLGLGHIGAAISFSLGAWLNVMLLLSFVKYSSACDKTRVPFSKKAFLGIREFFGLAVPSAAMVCLKWWACELLVLLAGLFPNPKLETSVLSICLTISTLHFTISYGLGAAASTRVSNELGAGNPKTIRFSVCTAMFLAITEAAIITTILLGCRNVFGYAYTNDSVVVHYVAVMTPLLCASIFTDSLQAVLSGVARGSGWQHIGAYVNLGAFYVIGVPVGIVLGFISHFRSKGLWVGIVVGSIFQTLFLFIITALTNWKKQAMMARGRIFDATYSDESVTNHMTNG</sequence>
<dbReference type="GO" id="GO:0016020">
    <property type="term" value="C:membrane"/>
    <property type="evidence" value="ECO:0007669"/>
    <property type="project" value="UniProtKB-SubCell"/>
</dbReference>
<dbReference type="GO" id="GO:0042910">
    <property type="term" value="F:xenobiotic transmembrane transporter activity"/>
    <property type="evidence" value="ECO:0007669"/>
    <property type="project" value="InterPro"/>
</dbReference>
<dbReference type="KEGG" id="cam:101498359"/>
<keyword evidence="4 6" id="KW-1133">Transmembrane helix</keyword>
<keyword evidence="5 6" id="KW-0472">Membrane</keyword>
<comment type="similarity">
    <text evidence="2 6">Belongs to the multi antimicrobial extrusion (MATE) (TC 2.A.66.1) family.</text>
</comment>
<reference evidence="7" key="1">
    <citation type="journal article" date="2013" name="Nat. Biotechnol.">
        <title>Draft genome sequence of chickpea (Cicer arietinum) provides a resource for trait improvement.</title>
        <authorList>
            <person name="Varshney R.K."/>
            <person name="Song C."/>
            <person name="Saxena R.K."/>
            <person name="Azam S."/>
            <person name="Yu S."/>
            <person name="Sharpe A.G."/>
            <person name="Cannon S."/>
            <person name="Baek J."/>
            <person name="Rosen B.D."/>
            <person name="Tar'an B."/>
            <person name="Millan T."/>
            <person name="Zhang X."/>
            <person name="Ramsay L.D."/>
            <person name="Iwata A."/>
            <person name="Wang Y."/>
            <person name="Nelson W."/>
            <person name="Farmer A.D."/>
            <person name="Gaur P.M."/>
            <person name="Soderlund C."/>
            <person name="Penmetsa R.V."/>
            <person name="Xu C."/>
            <person name="Bharti A.K."/>
            <person name="He W."/>
            <person name="Winter P."/>
            <person name="Zhao S."/>
            <person name="Hane J.K."/>
            <person name="Carrasquilla-Garcia N."/>
            <person name="Condie J.A."/>
            <person name="Upadhyaya H.D."/>
            <person name="Luo M.C."/>
            <person name="Thudi M."/>
            <person name="Gowda C.L."/>
            <person name="Singh N.P."/>
            <person name="Lichtenzveig J."/>
            <person name="Gali K.K."/>
            <person name="Rubio J."/>
            <person name="Nadarajan N."/>
            <person name="Dolezel J."/>
            <person name="Bansal K.C."/>
            <person name="Xu X."/>
            <person name="Edwards D."/>
            <person name="Zhang G."/>
            <person name="Kahl G."/>
            <person name="Gil J."/>
            <person name="Singh K.B."/>
            <person name="Datta S.K."/>
            <person name="Jackson S.A."/>
            <person name="Wang J."/>
            <person name="Cook D.R."/>
        </authorList>
    </citation>
    <scope>NUCLEOTIDE SEQUENCE [LARGE SCALE GENOMIC DNA]</scope>
    <source>
        <strain evidence="7">cv. CDC Frontier</strain>
    </source>
</reference>
<dbReference type="PaxDb" id="3827-XP_004493054.1"/>
<comment type="subcellular location">
    <subcellularLocation>
        <location evidence="1">Membrane</location>
        <topology evidence="1">Multi-pass membrane protein</topology>
    </subcellularLocation>
</comment>
<name>A0A1S2XQR0_CICAR</name>
<dbReference type="AlphaFoldDB" id="A0A1S2XQR0"/>
<evidence type="ECO:0000256" key="1">
    <source>
        <dbReference type="ARBA" id="ARBA00004141"/>
    </source>
</evidence>
<dbReference type="RefSeq" id="XP_004493054.1">
    <property type="nucleotide sequence ID" value="XM_004492997.3"/>
</dbReference>
<reference evidence="8" key="2">
    <citation type="submission" date="2025-08" db="UniProtKB">
        <authorList>
            <consortium name="RefSeq"/>
        </authorList>
    </citation>
    <scope>IDENTIFICATION</scope>
    <source>
        <tissue evidence="8">Etiolated seedlings</tissue>
    </source>
</reference>
<feature type="transmembrane region" description="Helical" evidence="6">
    <location>
        <begin position="327"/>
        <end position="347"/>
    </location>
</feature>
<keyword evidence="7" id="KW-1185">Reference proteome</keyword>
<dbReference type="eggNOG" id="KOG1347">
    <property type="taxonomic scope" value="Eukaryota"/>
</dbReference>
<keyword evidence="3 6" id="KW-0812">Transmembrane</keyword>
<proteinExistence type="inferred from homology"/>
<feature type="transmembrane region" description="Helical" evidence="6">
    <location>
        <begin position="105"/>
        <end position="128"/>
    </location>
</feature>
<evidence type="ECO:0000313" key="7">
    <source>
        <dbReference type="Proteomes" id="UP000087171"/>
    </source>
</evidence>